<gene>
    <name evidence="2" type="ORF">Ade02nite_49630</name>
</gene>
<comment type="caution">
    <text evidence="2">The sequence shown here is derived from an EMBL/GenBank/DDBJ whole genome shotgun (WGS) entry which is preliminary data.</text>
</comment>
<proteinExistence type="predicted"/>
<dbReference type="RefSeq" id="WP_203768579.1">
    <property type="nucleotide sequence ID" value="NZ_BAAABO010000042.1"/>
</dbReference>
<keyword evidence="1" id="KW-1133">Transmembrane helix</keyword>
<keyword evidence="1" id="KW-0472">Membrane</keyword>
<keyword evidence="3" id="KW-1185">Reference proteome</keyword>
<organism evidence="2 3">
    <name type="scientific">Paractinoplanes deccanensis</name>
    <dbReference type="NCBI Taxonomy" id="113561"/>
    <lineage>
        <taxon>Bacteria</taxon>
        <taxon>Bacillati</taxon>
        <taxon>Actinomycetota</taxon>
        <taxon>Actinomycetes</taxon>
        <taxon>Micromonosporales</taxon>
        <taxon>Micromonosporaceae</taxon>
        <taxon>Paractinoplanes</taxon>
    </lineage>
</organism>
<feature type="transmembrane region" description="Helical" evidence="1">
    <location>
        <begin position="12"/>
        <end position="30"/>
    </location>
</feature>
<name>A0ABQ3Y8J0_9ACTN</name>
<dbReference type="Proteomes" id="UP000609879">
    <property type="component" value="Unassembled WGS sequence"/>
</dbReference>
<accession>A0ABQ3Y8J0</accession>
<dbReference type="EMBL" id="BOMI01000098">
    <property type="protein sequence ID" value="GID76322.1"/>
    <property type="molecule type" value="Genomic_DNA"/>
</dbReference>
<keyword evidence="1" id="KW-0812">Transmembrane</keyword>
<evidence type="ECO:0000313" key="2">
    <source>
        <dbReference type="EMBL" id="GID76322.1"/>
    </source>
</evidence>
<protein>
    <submittedName>
        <fullName evidence="2">Uncharacterized protein</fullName>
    </submittedName>
</protein>
<reference evidence="2 3" key="1">
    <citation type="submission" date="2021-01" db="EMBL/GenBank/DDBJ databases">
        <title>Whole genome shotgun sequence of Actinoplanes deccanensis NBRC 13994.</title>
        <authorList>
            <person name="Komaki H."/>
            <person name="Tamura T."/>
        </authorList>
    </citation>
    <scope>NUCLEOTIDE SEQUENCE [LARGE SCALE GENOMIC DNA]</scope>
    <source>
        <strain evidence="2 3">NBRC 13994</strain>
    </source>
</reference>
<feature type="transmembrane region" description="Helical" evidence="1">
    <location>
        <begin position="36"/>
        <end position="55"/>
    </location>
</feature>
<evidence type="ECO:0000256" key="1">
    <source>
        <dbReference type="SAM" id="Phobius"/>
    </source>
</evidence>
<evidence type="ECO:0000313" key="3">
    <source>
        <dbReference type="Proteomes" id="UP000609879"/>
    </source>
</evidence>
<sequence length="71" mass="7584">MNCRRYGSKPTIGFWVIIAFADLVVLTATIGPLAMFAIIALLAVFAGGVIAARMLRKPAEAPAKAVVRRRA</sequence>